<reference evidence="9" key="1">
    <citation type="journal article" date="2019" name="Int. J. Syst. Evol. Microbiol.">
        <title>The Global Catalogue of Microorganisms (GCM) 10K type strain sequencing project: providing services to taxonomists for standard genome sequencing and annotation.</title>
        <authorList>
            <consortium name="The Broad Institute Genomics Platform"/>
            <consortium name="The Broad Institute Genome Sequencing Center for Infectious Disease"/>
            <person name="Wu L."/>
            <person name="Ma J."/>
        </authorList>
    </citation>
    <scope>NUCLEOTIDE SEQUENCE [LARGE SCALE GENOMIC DNA]</scope>
    <source>
        <strain evidence="9">CCUG 53270</strain>
    </source>
</reference>
<dbReference type="Pfam" id="PF14657">
    <property type="entry name" value="Arm-DNA-bind_4"/>
    <property type="match status" value="1"/>
</dbReference>
<keyword evidence="2" id="KW-0229">DNA integration</keyword>
<dbReference type="Gene3D" id="1.10.443.10">
    <property type="entry name" value="Intergrase catalytic core"/>
    <property type="match status" value="1"/>
</dbReference>
<dbReference type="InterPro" id="IPR010998">
    <property type="entry name" value="Integrase_recombinase_N"/>
</dbReference>
<dbReference type="InterPro" id="IPR050090">
    <property type="entry name" value="Tyrosine_recombinase_XerCD"/>
</dbReference>
<evidence type="ECO:0000256" key="3">
    <source>
        <dbReference type="ARBA" id="ARBA00023125"/>
    </source>
</evidence>
<evidence type="ECO:0000256" key="5">
    <source>
        <dbReference type="PROSITE-ProRule" id="PRU01248"/>
    </source>
</evidence>
<dbReference type="CDD" id="cd01189">
    <property type="entry name" value="INT_ICEBs1_C_like"/>
    <property type="match status" value="1"/>
</dbReference>
<keyword evidence="9" id="KW-1185">Reference proteome</keyword>
<keyword evidence="3 5" id="KW-0238">DNA-binding</keyword>
<feature type="domain" description="Core-binding (CB)" evidence="7">
    <location>
        <begin position="56"/>
        <end position="139"/>
    </location>
</feature>
<protein>
    <submittedName>
        <fullName evidence="8">Tyrosine-type recombinase/integrase</fullName>
    </submittedName>
</protein>
<organism evidence="8 9">
    <name type="scientific">Paenibacillus vulneris</name>
    <dbReference type="NCBI Taxonomy" id="1133364"/>
    <lineage>
        <taxon>Bacteria</taxon>
        <taxon>Bacillati</taxon>
        <taxon>Bacillota</taxon>
        <taxon>Bacilli</taxon>
        <taxon>Bacillales</taxon>
        <taxon>Paenibacillaceae</taxon>
        <taxon>Paenibacillus</taxon>
    </lineage>
</organism>
<accession>A0ABW3UZ40</accession>
<dbReference type="SUPFAM" id="SSF56349">
    <property type="entry name" value="DNA breaking-rejoining enzymes"/>
    <property type="match status" value="1"/>
</dbReference>
<comment type="caution">
    <text evidence="8">The sequence shown here is derived from an EMBL/GenBank/DDBJ whole genome shotgun (WGS) entry which is preliminary data.</text>
</comment>
<evidence type="ECO:0000256" key="1">
    <source>
        <dbReference type="ARBA" id="ARBA00008857"/>
    </source>
</evidence>
<evidence type="ECO:0000259" key="6">
    <source>
        <dbReference type="PROSITE" id="PS51898"/>
    </source>
</evidence>
<gene>
    <name evidence="8" type="ORF">ACFQ4B_36375</name>
</gene>
<dbReference type="InterPro" id="IPR011010">
    <property type="entry name" value="DNA_brk_join_enz"/>
</dbReference>
<dbReference type="Proteomes" id="UP001597180">
    <property type="component" value="Unassembled WGS sequence"/>
</dbReference>
<dbReference type="InterPro" id="IPR002104">
    <property type="entry name" value="Integrase_catalytic"/>
</dbReference>
<dbReference type="RefSeq" id="WP_345584976.1">
    <property type="nucleotide sequence ID" value="NZ_BAABJG010000002.1"/>
</dbReference>
<name>A0ABW3UZ40_9BACL</name>
<evidence type="ECO:0000313" key="8">
    <source>
        <dbReference type="EMBL" id="MFD1225569.1"/>
    </source>
</evidence>
<sequence length="368" mass="41996">MASFQKRGKTWQYTISRMVNGKPDPIRKGGFATKAEAKAAATEIESSLNKGIVPHLKPEPFDKYFANWVKVYKKGIGKNTLARYLTTQQTIDEHFAGIPIQNITKRAYQEFLNKYAENHAKDTTRKLNTHIRACIRDAIDEGIIQVDFTRGAVLSGSKAAKRPEEKHLNYFDSKRLLRALDQPTERSHYLILLGLTSGMRYAEMVGLTRDDFNFEKNEITVNKSWGYTSKMHEGHGPTKNEQSVRKIKMDNKTMEKFKTWFDSAPDNIHRLVFYSPESKYKVLSNGGANKTLAALLNRLNIESISIHGLRHTHASILLYKKVSIYYVSERLGHGDIDTTMKHYAHIIKELREQDEKATVAVFGELTAV</sequence>
<dbReference type="PROSITE" id="PS51898">
    <property type="entry name" value="TYR_RECOMBINASE"/>
    <property type="match status" value="1"/>
</dbReference>
<comment type="similarity">
    <text evidence="1">Belongs to the 'phage' integrase family.</text>
</comment>
<keyword evidence="4" id="KW-0233">DNA recombination</keyword>
<dbReference type="PANTHER" id="PTHR30349">
    <property type="entry name" value="PHAGE INTEGRASE-RELATED"/>
    <property type="match status" value="1"/>
</dbReference>
<dbReference type="PANTHER" id="PTHR30349:SF64">
    <property type="entry name" value="PROPHAGE INTEGRASE INTD-RELATED"/>
    <property type="match status" value="1"/>
</dbReference>
<dbReference type="PROSITE" id="PS51900">
    <property type="entry name" value="CB"/>
    <property type="match status" value="1"/>
</dbReference>
<dbReference type="InterPro" id="IPR044068">
    <property type="entry name" value="CB"/>
</dbReference>
<dbReference type="Pfam" id="PF14659">
    <property type="entry name" value="Phage_int_SAM_3"/>
    <property type="match status" value="1"/>
</dbReference>
<dbReference type="InterPro" id="IPR004107">
    <property type="entry name" value="Integrase_SAM-like_N"/>
</dbReference>
<evidence type="ECO:0000256" key="2">
    <source>
        <dbReference type="ARBA" id="ARBA00022908"/>
    </source>
</evidence>
<evidence type="ECO:0000259" key="7">
    <source>
        <dbReference type="PROSITE" id="PS51900"/>
    </source>
</evidence>
<dbReference type="Pfam" id="PF00589">
    <property type="entry name" value="Phage_integrase"/>
    <property type="match status" value="1"/>
</dbReference>
<evidence type="ECO:0000313" key="9">
    <source>
        <dbReference type="Proteomes" id="UP001597180"/>
    </source>
</evidence>
<dbReference type="InterPro" id="IPR028259">
    <property type="entry name" value="AP2-like_int_N"/>
</dbReference>
<proteinExistence type="inferred from homology"/>
<feature type="domain" description="Tyr recombinase" evidence="6">
    <location>
        <begin position="163"/>
        <end position="360"/>
    </location>
</feature>
<dbReference type="InterPro" id="IPR013762">
    <property type="entry name" value="Integrase-like_cat_sf"/>
</dbReference>
<evidence type="ECO:0000256" key="4">
    <source>
        <dbReference type="ARBA" id="ARBA00023172"/>
    </source>
</evidence>
<dbReference type="Gene3D" id="1.10.150.130">
    <property type="match status" value="1"/>
</dbReference>
<dbReference type="EMBL" id="JBHTLU010000065">
    <property type="protein sequence ID" value="MFD1225569.1"/>
    <property type="molecule type" value="Genomic_DNA"/>
</dbReference>